<dbReference type="Proteomes" id="UP000463051">
    <property type="component" value="Unassembled WGS sequence"/>
</dbReference>
<dbReference type="AlphaFoldDB" id="A0A7X2H1I4"/>
<dbReference type="InterPro" id="IPR036736">
    <property type="entry name" value="ACP-like_sf"/>
</dbReference>
<keyword evidence="3" id="KW-1185">Reference proteome</keyword>
<name>A0A7X2H1I4_9BACL</name>
<dbReference type="RefSeq" id="WP_154116747.1">
    <property type="nucleotide sequence ID" value="NZ_WJXB01000001.1"/>
</dbReference>
<dbReference type="Gene3D" id="1.10.1200.10">
    <property type="entry name" value="ACP-like"/>
    <property type="match status" value="1"/>
</dbReference>
<proteinExistence type="predicted"/>
<dbReference type="PROSITE" id="PS50075">
    <property type="entry name" value="CARRIER"/>
    <property type="match status" value="1"/>
</dbReference>
<dbReference type="EMBL" id="WJXB01000001">
    <property type="protein sequence ID" value="MRN51854.1"/>
    <property type="molecule type" value="Genomic_DNA"/>
</dbReference>
<gene>
    <name evidence="2" type="ORF">GJB61_02430</name>
</gene>
<dbReference type="Pfam" id="PF00550">
    <property type="entry name" value="PP-binding"/>
    <property type="match status" value="1"/>
</dbReference>
<protein>
    <submittedName>
        <fullName evidence="2">Poly(3-hydroxyalkanoate) depolymerase</fullName>
    </submittedName>
</protein>
<feature type="domain" description="Carrier" evidence="1">
    <location>
        <begin position="4"/>
        <end position="79"/>
    </location>
</feature>
<sequence>MNKEYVLELLKGCITETLDDLDINSIRHDQYLKDLGANSLDRMDIILTVMEKLEIKVPLVEMAQTRSIHDLAEFLLQKKVAVQ</sequence>
<reference evidence="2 3" key="1">
    <citation type="submission" date="2019-11" db="EMBL/GenBank/DDBJ databases">
        <title>Paenibacillus monticola sp. nov., a novel PGPR strain isolated from mountain sample in China.</title>
        <authorList>
            <person name="Zhao Q."/>
            <person name="Li H.-P."/>
            <person name="Zhang J.-L."/>
        </authorList>
    </citation>
    <scope>NUCLEOTIDE SEQUENCE [LARGE SCALE GENOMIC DNA]</scope>
    <source>
        <strain evidence="2 3">LC-T2</strain>
    </source>
</reference>
<evidence type="ECO:0000259" key="1">
    <source>
        <dbReference type="PROSITE" id="PS50075"/>
    </source>
</evidence>
<dbReference type="InterPro" id="IPR009081">
    <property type="entry name" value="PP-bd_ACP"/>
</dbReference>
<evidence type="ECO:0000313" key="2">
    <source>
        <dbReference type="EMBL" id="MRN51854.1"/>
    </source>
</evidence>
<comment type="caution">
    <text evidence="2">The sequence shown here is derived from an EMBL/GenBank/DDBJ whole genome shotgun (WGS) entry which is preliminary data.</text>
</comment>
<dbReference type="SUPFAM" id="SSF47336">
    <property type="entry name" value="ACP-like"/>
    <property type="match status" value="1"/>
</dbReference>
<accession>A0A7X2H1I4</accession>
<organism evidence="2 3">
    <name type="scientific">Paenibacillus monticola</name>
    <dbReference type="NCBI Taxonomy" id="2666075"/>
    <lineage>
        <taxon>Bacteria</taxon>
        <taxon>Bacillati</taxon>
        <taxon>Bacillota</taxon>
        <taxon>Bacilli</taxon>
        <taxon>Bacillales</taxon>
        <taxon>Paenibacillaceae</taxon>
        <taxon>Paenibacillus</taxon>
    </lineage>
</organism>
<evidence type="ECO:0000313" key="3">
    <source>
        <dbReference type="Proteomes" id="UP000463051"/>
    </source>
</evidence>